<evidence type="ECO:0000256" key="1">
    <source>
        <dbReference type="SAM" id="Phobius"/>
    </source>
</evidence>
<protein>
    <submittedName>
        <fullName evidence="2">Uncharacterized protein</fullName>
    </submittedName>
</protein>
<keyword evidence="3" id="KW-1185">Reference proteome</keyword>
<proteinExistence type="predicted"/>
<name>A0ABT2WGC6_9BACI</name>
<dbReference type="Proteomes" id="UP001208656">
    <property type="component" value="Unassembled WGS sequence"/>
</dbReference>
<evidence type="ECO:0000313" key="3">
    <source>
        <dbReference type="Proteomes" id="UP001208656"/>
    </source>
</evidence>
<gene>
    <name evidence="2" type="ORF">OEV82_08405</name>
</gene>
<sequence length="266" mass="30916">MKKKYGNVVGVLLFIIVKYIDEKSADLLGYLHKFMASPFSLPFLQYQEDHSALFSTLQFVLLVCLYALIIFGFMYCVSIPFKNNNVHFVDIEDIESKLGDVIQSLENGDIEDVIDTKITAYMTAVELEIKRIFKLKKKKIDFIWYFPKHKDGKVSDDYELVYFKHPKDLHHAKFYISSSLDIEGIRFKEENVKGRMETPHAKFSQFITVRNVGKPRLGLAIFIYEDNVINEENEQEFTQFTSNFILLGLYEPFVKSIEDRIDQGGG</sequence>
<keyword evidence="1" id="KW-1133">Transmembrane helix</keyword>
<dbReference type="EMBL" id="JAOUSE010000022">
    <property type="protein sequence ID" value="MCU9594477.1"/>
    <property type="molecule type" value="Genomic_DNA"/>
</dbReference>
<feature type="transmembrane region" description="Helical" evidence="1">
    <location>
        <begin position="56"/>
        <end position="75"/>
    </location>
</feature>
<comment type="caution">
    <text evidence="2">The sequence shown here is derived from an EMBL/GenBank/DDBJ whole genome shotgun (WGS) entry which is preliminary data.</text>
</comment>
<dbReference type="RefSeq" id="WP_263061583.1">
    <property type="nucleotide sequence ID" value="NZ_JAOUSE010000022.1"/>
</dbReference>
<evidence type="ECO:0000313" key="2">
    <source>
        <dbReference type="EMBL" id="MCU9594477.1"/>
    </source>
</evidence>
<keyword evidence="1" id="KW-0812">Transmembrane</keyword>
<organism evidence="2 3">
    <name type="scientific">Pallidibacillus thermolactis</name>
    <dbReference type="NCBI Taxonomy" id="251051"/>
    <lineage>
        <taxon>Bacteria</taxon>
        <taxon>Bacillati</taxon>
        <taxon>Bacillota</taxon>
        <taxon>Bacilli</taxon>
        <taxon>Bacillales</taxon>
        <taxon>Bacillaceae</taxon>
        <taxon>Pallidibacillus</taxon>
    </lineage>
</organism>
<accession>A0ABT2WGC6</accession>
<keyword evidence="1" id="KW-0472">Membrane</keyword>
<reference evidence="2 3" key="1">
    <citation type="submission" date="2022-10" db="EMBL/GenBank/DDBJ databases">
        <title>Description of Fervidibacillus gen. nov. in the family Fervidibacillaceae fam. nov. with two species, Fervidibacillus albus sp. nov., and Fervidibacillus halotolerans sp. nov., isolated from tidal flat sediments.</title>
        <authorList>
            <person name="Kwon K.K."/>
            <person name="Yang S.-H."/>
        </authorList>
    </citation>
    <scope>NUCLEOTIDE SEQUENCE [LARGE SCALE GENOMIC DNA]</scope>
    <source>
        <strain evidence="2 3">DSM 23332</strain>
    </source>
</reference>